<sequence>MLNKGTDLLDELVGVGRKLRDMTGLGFDKYKGVKTDPKKTNPPKKKLQEQMSNHMSQNSAQQKKQKSDHMSHHHAQHVSP</sequence>
<dbReference type="EMBL" id="LXQA010321344">
    <property type="protein sequence ID" value="MCI43732.1"/>
    <property type="molecule type" value="Genomic_DNA"/>
</dbReference>
<feature type="compositionally biased region" description="Basic residues" evidence="1">
    <location>
        <begin position="71"/>
        <end position="80"/>
    </location>
</feature>
<feature type="region of interest" description="Disordered" evidence="1">
    <location>
        <begin position="23"/>
        <end position="80"/>
    </location>
</feature>
<comment type="caution">
    <text evidence="2">The sequence shown here is derived from an EMBL/GenBank/DDBJ whole genome shotgun (WGS) entry which is preliminary data.</text>
</comment>
<accession>A0A392S5N2</accession>
<proteinExistence type="predicted"/>
<evidence type="ECO:0000313" key="3">
    <source>
        <dbReference type="Proteomes" id="UP000265520"/>
    </source>
</evidence>
<organism evidence="2 3">
    <name type="scientific">Trifolium medium</name>
    <dbReference type="NCBI Taxonomy" id="97028"/>
    <lineage>
        <taxon>Eukaryota</taxon>
        <taxon>Viridiplantae</taxon>
        <taxon>Streptophyta</taxon>
        <taxon>Embryophyta</taxon>
        <taxon>Tracheophyta</taxon>
        <taxon>Spermatophyta</taxon>
        <taxon>Magnoliopsida</taxon>
        <taxon>eudicotyledons</taxon>
        <taxon>Gunneridae</taxon>
        <taxon>Pentapetalae</taxon>
        <taxon>rosids</taxon>
        <taxon>fabids</taxon>
        <taxon>Fabales</taxon>
        <taxon>Fabaceae</taxon>
        <taxon>Papilionoideae</taxon>
        <taxon>50 kb inversion clade</taxon>
        <taxon>NPAAA clade</taxon>
        <taxon>Hologalegina</taxon>
        <taxon>IRL clade</taxon>
        <taxon>Trifolieae</taxon>
        <taxon>Trifolium</taxon>
    </lineage>
</organism>
<dbReference type="AlphaFoldDB" id="A0A392S5N2"/>
<feature type="compositionally biased region" description="Basic and acidic residues" evidence="1">
    <location>
        <begin position="28"/>
        <end position="39"/>
    </location>
</feature>
<dbReference type="Proteomes" id="UP000265520">
    <property type="component" value="Unassembled WGS sequence"/>
</dbReference>
<protein>
    <submittedName>
        <fullName evidence="2">Uncharacterized protein</fullName>
    </submittedName>
</protein>
<name>A0A392S5N2_9FABA</name>
<feature type="compositionally biased region" description="Polar residues" evidence="1">
    <location>
        <begin position="49"/>
        <end position="60"/>
    </location>
</feature>
<evidence type="ECO:0000256" key="1">
    <source>
        <dbReference type="SAM" id="MobiDB-lite"/>
    </source>
</evidence>
<keyword evidence="3" id="KW-1185">Reference proteome</keyword>
<evidence type="ECO:0000313" key="2">
    <source>
        <dbReference type="EMBL" id="MCI43732.1"/>
    </source>
</evidence>
<reference evidence="2 3" key="1">
    <citation type="journal article" date="2018" name="Front. Plant Sci.">
        <title>Red Clover (Trifolium pratense) and Zigzag Clover (T. medium) - A Picture of Genomic Similarities and Differences.</title>
        <authorList>
            <person name="Dluhosova J."/>
            <person name="Istvanek J."/>
            <person name="Nedelnik J."/>
            <person name="Repkova J."/>
        </authorList>
    </citation>
    <scope>NUCLEOTIDE SEQUENCE [LARGE SCALE GENOMIC DNA]</scope>
    <source>
        <strain evidence="3">cv. 10/8</strain>
        <tissue evidence="2">Leaf</tissue>
    </source>
</reference>